<sequence length="305" mass="34269">MNKLYSLDLNLLLVFDAMMRVGSVSKAAEEVGLTQPSMSNALTRLRNFFGDPLFVRSDGAMRPTPLALQMAQPVQEALEQIRRAIEDKRHFDPAISCRRFSICMNEMGQRVFLPKIVAHFAEVAPSIDLETVEMTSQQAQAALPNAEVDLVIGYFSDFGPNFFRQRVTSGHYVAVARKRHPQVDGELTLSAYLNASHISYVPALGNHAALDGLLAQEFMKHGVQRRVALRVAHSLGIPKIISSTDLIMTVPSVLAHAFSETADMQILDLPFDIPRIEIFQYWHARYHHDPANQWLRAQFKNVFPS</sequence>
<comment type="caution">
    <text evidence="6">The sequence shown here is derived from an EMBL/GenBank/DDBJ whole genome shotgun (WGS) entry which is preliminary data.</text>
</comment>
<evidence type="ECO:0000256" key="4">
    <source>
        <dbReference type="ARBA" id="ARBA00023163"/>
    </source>
</evidence>
<reference evidence="6 7" key="1">
    <citation type="submission" date="2016-02" db="EMBL/GenBank/DDBJ databases">
        <authorList>
            <person name="Wen L."/>
            <person name="He K."/>
            <person name="Yang H."/>
        </authorList>
    </citation>
    <scope>NUCLEOTIDE SEQUENCE [LARGE SCALE GENOMIC DNA]</scope>
    <source>
        <strain evidence="6 7">TSA40</strain>
    </source>
</reference>
<dbReference type="PANTHER" id="PTHR30118:SF15">
    <property type="entry name" value="TRANSCRIPTIONAL REGULATORY PROTEIN"/>
    <property type="match status" value="1"/>
</dbReference>
<dbReference type="GO" id="GO:0003677">
    <property type="term" value="F:DNA binding"/>
    <property type="evidence" value="ECO:0007669"/>
    <property type="project" value="UniProtKB-KW"/>
</dbReference>
<dbReference type="InterPro" id="IPR050389">
    <property type="entry name" value="LysR-type_TF"/>
</dbReference>
<dbReference type="Gene3D" id="3.40.190.10">
    <property type="entry name" value="Periplasmic binding protein-like II"/>
    <property type="match status" value="2"/>
</dbReference>
<dbReference type="InterPro" id="IPR036390">
    <property type="entry name" value="WH_DNA-bd_sf"/>
</dbReference>
<dbReference type="InterPro" id="IPR000847">
    <property type="entry name" value="LysR_HTH_N"/>
</dbReference>
<dbReference type="InterPro" id="IPR005119">
    <property type="entry name" value="LysR_subst-bd"/>
</dbReference>
<evidence type="ECO:0000256" key="3">
    <source>
        <dbReference type="ARBA" id="ARBA00023125"/>
    </source>
</evidence>
<dbReference type="PROSITE" id="PS50931">
    <property type="entry name" value="HTH_LYSR"/>
    <property type="match status" value="1"/>
</dbReference>
<protein>
    <recommendedName>
        <fullName evidence="5">HTH lysR-type domain-containing protein</fullName>
    </recommendedName>
</protein>
<keyword evidence="4" id="KW-0804">Transcription</keyword>
<dbReference type="Pfam" id="PF00126">
    <property type="entry name" value="HTH_1"/>
    <property type="match status" value="1"/>
</dbReference>
<organism evidence="6 7">
    <name type="scientific">Noviherbaspirillum denitrificans</name>
    <dbReference type="NCBI Taxonomy" id="1968433"/>
    <lineage>
        <taxon>Bacteria</taxon>
        <taxon>Pseudomonadati</taxon>
        <taxon>Pseudomonadota</taxon>
        <taxon>Betaproteobacteria</taxon>
        <taxon>Burkholderiales</taxon>
        <taxon>Oxalobacteraceae</taxon>
        <taxon>Noviherbaspirillum</taxon>
    </lineage>
</organism>
<dbReference type="Pfam" id="PF03466">
    <property type="entry name" value="LysR_substrate"/>
    <property type="match status" value="1"/>
</dbReference>
<evidence type="ECO:0000256" key="1">
    <source>
        <dbReference type="ARBA" id="ARBA00009437"/>
    </source>
</evidence>
<dbReference type="Gene3D" id="1.10.10.10">
    <property type="entry name" value="Winged helix-like DNA-binding domain superfamily/Winged helix DNA-binding domain"/>
    <property type="match status" value="1"/>
</dbReference>
<dbReference type="RefSeq" id="WP_088706531.1">
    <property type="nucleotide sequence ID" value="NZ_LSTO01000001.1"/>
</dbReference>
<dbReference type="PANTHER" id="PTHR30118">
    <property type="entry name" value="HTH-TYPE TRANSCRIPTIONAL REGULATOR LEUO-RELATED"/>
    <property type="match status" value="1"/>
</dbReference>
<name>A0A254TBT8_9BURK</name>
<evidence type="ECO:0000313" key="6">
    <source>
        <dbReference type="EMBL" id="OWW19627.1"/>
    </source>
</evidence>
<proteinExistence type="inferred from homology"/>
<feature type="domain" description="HTH lysR-type" evidence="5">
    <location>
        <begin position="7"/>
        <end position="64"/>
    </location>
</feature>
<dbReference type="SUPFAM" id="SSF53850">
    <property type="entry name" value="Periplasmic binding protein-like II"/>
    <property type="match status" value="1"/>
</dbReference>
<dbReference type="GO" id="GO:0003700">
    <property type="term" value="F:DNA-binding transcription factor activity"/>
    <property type="evidence" value="ECO:0007669"/>
    <property type="project" value="InterPro"/>
</dbReference>
<comment type="similarity">
    <text evidence="1">Belongs to the LysR transcriptional regulatory family.</text>
</comment>
<gene>
    <name evidence="6" type="ORF">AYR66_09045</name>
</gene>
<accession>A0A254TBT8</accession>
<keyword evidence="2" id="KW-0805">Transcription regulation</keyword>
<evidence type="ECO:0000313" key="7">
    <source>
        <dbReference type="Proteomes" id="UP000197535"/>
    </source>
</evidence>
<dbReference type="InterPro" id="IPR036388">
    <property type="entry name" value="WH-like_DNA-bd_sf"/>
</dbReference>
<dbReference type="SUPFAM" id="SSF46785">
    <property type="entry name" value="Winged helix' DNA-binding domain"/>
    <property type="match status" value="1"/>
</dbReference>
<evidence type="ECO:0000259" key="5">
    <source>
        <dbReference type="PROSITE" id="PS50931"/>
    </source>
</evidence>
<dbReference type="OrthoDB" id="8583877at2"/>
<dbReference type="AlphaFoldDB" id="A0A254TBT8"/>
<dbReference type="PRINTS" id="PR00039">
    <property type="entry name" value="HTHLYSR"/>
</dbReference>
<keyword evidence="3" id="KW-0238">DNA-binding</keyword>
<evidence type="ECO:0000256" key="2">
    <source>
        <dbReference type="ARBA" id="ARBA00023015"/>
    </source>
</evidence>
<dbReference type="CDD" id="cd08459">
    <property type="entry name" value="PBP2_DntR_NahR_LinR_like"/>
    <property type="match status" value="1"/>
</dbReference>
<dbReference type="Proteomes" id="UP000197535">
    <property type="component" value="Unassembled WGS sequence"/>
</dbReference>
<dbReference type="EMBL" id="LSTO01000001">
    <property type="protein sequence ID" value="OWW19627.1"/>
    <property type="molecule type" value="Genomic_DNA"/>
</dbReference>
<keyword evidence="7" id="KW-1185">Reference proteome</keyword>